<accession>A0AC61YAC8</accession>
<organism evidence="1 2">
    <name type="scientific">Mesonia oceanica</name>
    <dbReference type="NCBI Taxonomy" id="2687242"/>
    <lineage>
        <taxon>Bacteria</taxon>
        <taxon>Pseudomonadati</taxon>
        <taxon>Bacteroidota</taxon>
        <taxon>Flavobacteriia</taxon>
        <taxon>Flavobacteriales</taxon>
        <taxon>Flavobacteriaceae</taxon>
        <taxon>Mesonia</taxon>
    </lineage>
</organism>
<dbReference type="EMBL" id="CABVMM010000011">
    <property type="protein sequence ID" value="VVV01469.1"/>
    <property type="molecule type" value="Genomic_DNA"/>
</dbReference>
<dbReference type="Proteomes" id="UP000356253">
    <property type="component" value="Unassembled WGS sequence"/>
</dbReference>
<dbReference type="EC" id="2.-.-.-" evidence="1"/>
<proteinExistence type="predicted"/>
<comment type="caution">
    <text evidence="1">The sequence shown here is derived from an EMBL/GenBank/DDBJ whole genome shotgun (WGS) entry which is preliminary data.</text>
</comment>
<evidence type="ECO:0000313" key="1">
    <source>
        <dbReference type="EMBL" id="VVV01469.1"/>
    </source>
</evidence>
<sequence length="164" mass="19501">MAFTTLLLIFQYKADTPFFLQKRIGQYGREFTIFKFRTIDSNGSISKFSKFLRKYKIDEFPQLINILIGEMSFVGPRPDLPGYYDLLQGEQRQVLNLKPGLTGYASLKYFKEEEILSKQMNPEYFNDYVIFPEKVKLNLWYYHHISLWLDLKIIIKTLILPFSN</sequence>
<name>A0AC61YAC8_9FLAO</name>
<reference evidence="1" key="1">
    <citation type="submission" date="2019-09" db="EMBL/GenBank/DDBJ databases">
        <authorList>
            <person name="Rodrigo-Torres L."/>
            <person name="Arahal R. D."/>
            <person name="Lucena T."/>
        </authorList>
    </citation>
    <scope>NUCLEOTIDE SEQUENCE</scope>
    <source>
        <strain evidence="1">ISS653</strain>
    </source>
</reference>
<evidence type="ECO:0000313" key="2">
    <source>
        <dbReference type="Proteomes" id="UP000356253"/>
    </source>
</evidence>
<protein>
    <submittedName>
        <fullName evidence="1">Sugar transferase EpsL</fullName>
        <ecNumber evidence="1">2.-.-.-</ecNumber>
    </submittedName>
</protein>
<keyword evidence="2" id="KW-1185">Reference proteome</keyword>
<keyword evidence="1" id="KW-0808">Transferase</keyword>
<gene>
    <name evidence="1" type="primary">epsL</name>
    <name evidence="1" type="ORF">FVB9532_02761</name>
</gene>